<name>A0A1G9JE79_9GAMM</name>
<protein>
    <submittedName>
        <fullName evidence="2">Uncharacterized protein</fullName>
    </submittedName>
</protein>
<reference evidence="2 3" key="1">
    <citation type="submission" date="2016-10" db="EMBL/GenBank/DDBJ databases">
        <authorList>
            <person name="de Groot N.N."/>
        </authorList>
    </citation>
    <scope>NUCLEOTIDE SEQUENCE [LARGE SCALE GENOMIC DNA]</scope>
    <source>
        <strain evidence="2 3">DSM 14789</strain>
    </source>
</reference>
<accession>A0A1G9JE79</accession>
<feature type="compositionally biased region" description="Basic and acidic residues" evidence="1">
    <location>
        <begin position="32"/>
        <end position="43"/>
    </location>
</feature>
<dbReference type="EMBL" id="FNGI01000003">
    <property type="protein sequence ID" value="SDL35850.1"/>
    <property type="molecule type" value="Genomic_DNA"/>
</dbReference>
<gene>
    <name evidence="2" type="ORF">SAMN05661010_01429</name>
</gene>
<evidence type="ECO:0000256" key="1">
    <source>
        <dbReference type="SAM" id="MobiDB-lite"/>
    </source>
</evidence>
<proteinExistence type="predicted"/>
<feature type="region of interest" description="Disordered" evidence="1">
    <location>
        <begin position="24"/>
        <end position="51"/>
    </location>
</feature>
<sequence length="51" mass="5301">MPGPILTSIGHGALMSTLCIVSDDAPSRGAHNRPDAVVNDRDTGMPIERSA</sequence>
<evidence type="ECO:0000313" key="2">
    <source>
        <dbReference type="EMBL" id="SDL35850.1"/>
    </source>
</evidence>
<dbReference type="AlphaFoldDB" id="A0A1G9JE79"/>
<organism evidence="2 3">
    <name type="scientific">Modicisalibacter muralis</name>
    <dbReference type="NCBI Taxonomy" id="119000"/>
    <lineage>
        <taxon>Bacteria</taxon>
        <taxon>Pseudomonadati</taxon>
        <taxon>Pseudomonadota</taxon>
        <taxon>Gammaproteobacteria</taxon>
        <taxon>Oceanospirillales</taxon>
        <taxon>Halomonadaceae</taxon>
        <taxon>Modicisalibacter</taxon>
    </lineage>
</organism>
<dbReference type="STRING" id="119000.SAMN05661010_01429"/>
<keyword evidence="3" id="KW-1185">Reference proteome</keyword>
<evidence type="ECO:0000313" key="3">
    <source>
        <dbReference type="Proteomes" id="UP000198654"/>
    </source>
</evidence>
<dbReference type="Proteomes" id="UP000198654">
    <property type="component" value="Unassembled WGS sequence"/>
</dbReference>